<proteinExistence type="predicted"/>
<evidence type="ECO:0000313" key="1">
    <source>
        <dbReference type="EMBL" id="KAA5607037.1"/>
    </source>
</evidence>
<organism evidence="1 2">
    <name type="scientific">Roseospira marina</name>
    <dbReference type="NCBI Taxonomy" id="140057"/>
    <lineage>
        <taxon>Bacteria</taxon>
        <taxon>Pseudomonadati</taxon>
        <taxon>Pseudomonadota</taxon>
        <taxon>Alphaproteobacteria</taxon>
        <taxon>Rhodospirillales</taxon>
        <taxon>Rhodospirillaceae</taxon>
        <taxon>Roseospira</taxon>
    </lineage>
</organism>
<evidence type="ECO:0000313" key="2">
    <source>
        <dbReference type="Proteomes" id="UP000324065"/>
    </source>
</evidence>
<accession>A0A5M6IGL9</accession>
<dbReference type="Proteomes" id="UP000324065">
    <property type="component" value="Unassembled WGS sequence"/>
</dbReference>
<dbReference type="AlphaFoldDB" id="A0A5M6IGL9"/>
<dbReference type="EMBL" id="VWPJ01000002">
    <property type="protein sequence ID" value="KAA5607037.1"/>
    <property type="molecule type" value="Genomic_DNA"/>
</dbReference>
<gene>
    <name evidence="1" type="ORF">F1188_03785</name>
</gene>
<comment type="caution">
    <text evidence="1">The sequence shown here is derived from an EMBL/GenBank/DDBJ whole genome shotgun (WGS) entry which is preliminary data.</text>
</comment>
<protein>
    <submittedName>
        <fullName evidence="1">Response regulator</fullName>
    </submittedName>
</protein>
<sequence>MDERKAAGAGGDTADSVLAEMRREFLDELADGARDLTLAIDAARHDPGTVPEVVRLGQRFGLTIRSRSETLGLSPLTAIGLRLGDYLGEVRNVPAGLVLDDLERFVELALDIGEGRIPVDAEQGPLVRTLPAKRGFAPAEVEVRDIEVVLVMEPGTQTHFVERELQQCGYRTVQVSSTFEALPLIVRTKPDMVVVSAVMPGLSGIDLTIGLTAMPETRNVAVALITSLDPSSDALSLLPKRVPIIKKGPSFGDDLFNALDNLFLI</sequence>
<reference evidence="1 2" key="1">
    <citation type="submission" date="2019-09" db="EMBL/GenBank/DDBJ databases">
        <title>Genome sequence of Roseospira marina, one of the more divergent members of the non-sulfur purple photosynthetic bacterial family, the Rhodospirillaceae.</title>
        <authorList>
            <person name="Meyer T."/>
            <person name="Kyndt J."/>
        </authorList>
    </citation>
    <scope>NUCLEOTIDE SEQUENCE [LARGE SCALE GENOMIC DNA]</scope>
    <source>
        <strain evidence="1 2">DSM 15113</strain>
    </source>
</reference>
<dbReference type="RefSeq" id="WP_150061047.1">
    <property type="nucleotide sequence ID" value="NZ_JACHII010000003.1"/>
</dbReference>
<name>A0A5M6IGL9_9PROT</name>
<dbReference type="InterPro" id="IPR011006">
    <property type="entry name" value="CheY-like_superfamily"/>
</dbReference>
<dbReference type="OrthoDB" id="8439620at2"/>
<dbReference type="SUPFAM" id="SSF52172">
    <property type="entry name" value="CheY-like"/>
    <property type="match status" value="1"/>
</dbReference>
<dbReference type="Gene3D" id="3.40.50.2300">
    <property type="match status" value="1"/>
</dbReference>
<keyword evidence="2" id="KW-1185">Reference proteome</keyword>